<gene>
    <name evidence="1" type="ordered locus">Ppha_2719</name>
</gene>
<name>B4SGE1_PELPB</name>
<dbReference type="KEGG" id="pph:Ppha_2719"/>
<accession>B4SGE1</accession>
<sequence>MLFFFINYVYVAGCVHKSGNPPFFCFLDNKIGGLSFTLLNGKNGRYLFF</sequence>
<dbReference type="EMBL" id="CP001110">
    <property type="protein sequence ID" value="ACF44877.1"/>
    <property type="molecule type" value="Genomic_DNA"/>
</dbReference>
<reference evidence="1 2" key="1">
    <citation type="submission" date="2008-06" db="EMBL/GenBank/DDBJ databases">
        <title>Complete sequence of Pelodictyon phaeoclathratiforme BU-1.</title>
        <authorList>
            <consortium name="US DOE Joint Genome Institute"/>
            <person name="Lucas S."/>
            <person name="Copeland A."/>
            <person name="Lapidus A."/>
            <person name="Glavina del Rio T."/>
            <person name="Dalin E."/>
            <person name="Tice H."/>
            <person name="Bruce D."/>
            <person name="Goodwin L."/>
            <person name="Pitluck S."/>
            <person name="Schmutz J."/>
            <person name="Larimer F."/>
            <person name="Land M."/>
            <person name="Hauser L."/>
            <person name="Kyrpides N."/>
            <person name="Mikhailova N."/>
            <person name="Liu Z."/>
            <person name="Li T."/>
            <person name="Zhao F."/>
            <person name="Overmann J."/>
            <person name="Bryant D.A."/>
            <person name="Richardson P."/>
        </authorList>
    </citation>
    <scope>NUCLEOTIDE SEQUENCE [LARGE SCALE GENOMIC DNA]</scope>
    <source>
        <strain evidence="2">DSM 5477 / BU-1</strain>
    </source>
</reference>
<protein>
    <submittedName>
        <fullName evidence="1">Uncharacterized protein</fullName>
    </submittedName>
</protein>
<keyword evidence="2" id="KW-1185">Reference proteome</keyword>
<dbReference type="AlphaFoldDB" id="B4SGE1"/>
<organism evidence="1 2">
    <name type="scientific">Pelodictyon phaeoclathratiforme (strain DSM 5477 / BU-1)</name>
    <dbReference type="NCBI Taxonomy" id="324925"/>
    <lineage>
        <taxon>Bacteria</taxon>
        <taxon>Pseudomonadati</taxon>
        <taxon>Chlorobiota</taxon>
        <taxon>Chlorobiia</taxon>
        <taxon>Chlorobiales</taxon>
        <taxon>Chlorobiaceae</taxon>
        <taxon>Chlorobium/Pelodictyon group</taxon>
        <taxon>Pelodictyon</taxon>
    </lineage>
</organism>
<evidence type="ECO:0000313" key="1">
    <source>
        <dbReference type="EMBL" id="ACF44877.1"/>
    </source>
</evidence>
<evidence type="ECO:0000313" key="2">
    <source>
        <dbReference type="Proteomes" id="UP000002724"/>
    </source>
</evidence>
<proteinExistence type="predicted"/>
<dbReference type="HOGENOM" id="CLU_3138861_0_0_10"/>
<dbReference type="Proteomes" id="UP000002724">
    <property type="component" value="Chromosome"/>
</dbReference>
<dbReference type="STRING" id="324925.Ppha_2719"/>